<evidence type="ECO:0000256" key="1">
    <source>
        <dbReference type="ARBA" id="ARBA00022448"/>
    </source>
</evidence>
<keyword evidence="2 11" id="KW-1003">Cell membrane</keyword>
<evidence type="ECO:0000256" key="9">
    <source>
        <dbReference type="ARBA" id="ARBA00023065"/>
    </source>
</evidence>
<keyword evidence="6 11" id="KW-0067">ATP-binding</keyword>
<dbReference type="Pfam" id="PF02669">
    <property type="entry name" value="KdpC"/>
    <property type="match status" value="1"/>
</dbReference>
<dbReference type="Proteomes" id="UP001549097">
    <property type="component" value="Unassembled WGS sequence"/>
</dbReference>
<dbReference type="InterPro" id="IPR003820">
    <property type="entry name" value="KdpC"/>
</dbReference>
<reference evidence="12 13" key="1">
    <citation type="submission" date="2024-06" db="EMBL/GenBank/DDBJ databases">
        <title>Genomic Encyclopedia of Type Strains, Phase IV (KMG-IV): sequencing the most valuable type-strain genomes for metagenomic binning, comparative biology and taxonomic classification.</title>
        <authorList>
            <person name="Goeker M."/>
        </authorList>
    </citation>
    <scope>NUCLEOTIDE SEQUENCE [LARGE SCALE GENOMIC DNA]</scope>
    <source>
        <strain evidence="12 13">DSM 100124</strain>
    </source>
</reference>
<accession>A0ABV2LP67</accession>
<gene>
    <name evidence="11" type="primary">kdpC</name>
    <name evidence="12" type="ORF">ABID52_002824</name>
</gene>
<evidence type="ECO:0000256" key="7">
    <source>
        <dbReference type="ARBA" id="ARBA00022958"/>
    </source>
</evidence>
<protein>
    <recommendedName>
        <fullName evidence="11">Potassium-transporting ATPase KdpC subunit</fullName>
    </recommendedName>
    <alternativeName>
        <fullName evidence="11">ATP phosphohydrolase [potassium-transporting] C chain</fullName>
    </alternativeName>
    <alternativeName>
        <fullName evidence="11">Potassium-binding and translocating subunit C</fullName>
    </alternativeName>
    <alternativeName>
        <fullName evidence="11">Potassium-translocating ATPase C chain</fullName>
    </alternativeName>
</protein>
<dbReference type="PANTHER" id="PTHR30042">
    <property type="entry name" value="POTASSIUM-TRANSPORTING ATPASE C CHAIN"/>
    <property type="match status" value="1"/>
</dbReference>
<keyword evidence="10 11" id="KW-0472">Membrane</keyword>
<dbReference type="PANTHER" id="PTHR30042:SF2">
    <property type="entry name" value="POTASSIUM-TRANSPORTING ATPASE KDPC SUBUNIT"/>
    <property type="match status" value="1"/>
</dbReference>
<keyword evidence="4 11" id="KW-0812">Transmembrane</keyword>
<comment type="caution">
    <text evidence="12">The sequence shown here is derived from an EMBL/GenBank/DDBJ whole genome shotgun (WGS) entry which is preliminary data.</text>
</comment>
<keyword evidence="8 11" id="KW-1133">Transmembrane helix</keyword>
<evidence type="ECO:0000256" key="5">
    <source>
        <dbReference type="ARBA" id="ARBA00022741"/>
    </source>
</evidence>
<evidence type="ECO:0000256" key="11">
    <source>
        <dbReference type="HAMAP-Rule" id="MF_00276"/>
    </source>
</evidence>
<organism evidence="12 13">
    <name type="scientific">Fictibacillus halophilus</name>
    <dbReference type="NCBI Taxonomy" id="1610490"/>
    <lineage>
        <taxon>Bacteria</taxon>
        <taxon>Bacillati</taxon>
        <taxon>Bacillota</taxon>
        <taxon>Bacilli</taxon>
        <taxon>Bacillales</taxon>
        <taxon>Fictibacillaceae</taxon>
        <taxon>Fictibacillus</taxon>
    </lineage>
</organism>
<keyword evidence="7 11" id="KW-0630">Potassium</keyword>
<dbReference type="PIRSF" id="PIRSF001296">
    <property type="entry name" value="K_ATPase_KdpC"/>
    <property type="match status" value="1"/>
</dbReference>
<proteinExistence type="inferred from homology"/>
<dbReference type="RefSeq" id="WP_198766643.1">
    <property type="nucleotide sequence ID" value="NZ_JAEACF010000001.1"/>
</dbReference>
<dbReference type="NCBIfam" id="TIGR00681">
    <property type="entry name" value="kdpC"/>
    <property type="match status" value="1"/>
</dbReference>
<evidence type="ECO:0000256" key="3">
    <source>
        <dbReference type="ARBA" id="ARBA00022538"/>
    </source>
</evidence>
<comment type="similarity">
    <text evidence="11">Belongs to the KdpC family.</text>
</comment>
<sequence length="186" mass="20167">MFKIVRLSLLLIVLCGIVYPVAMTGLAQTIFPSQADGSLVKNSGGKVVGSELIGQNFKSPQYFQGRVSSIENNGAATGSNNYAPSNEDMLKRTEDSIKALQKENPELDKKDIPLDLITNSGSGLDPHISIKAAEFQADRVSKETGIEKAELRAMIKDSTSNRSLGVFGEPHVNVLELNMKVQDVME</sequence>
<keyword evidence="5 11" id="KW-0547">Nucleotide-binding</keyword>
<dbReference type="EMBL" id="JBEPMP010000001">
    <property type="protein sequence ID" value="MET3729243.1"/>
    <property type="molecule type" value="Genomic_DNA"/>
</dbReference>
<evidence type="ECO:0000256" key="10">
    <source>
        <dbReference type="ARBA" id="ARBA00023136"/>
    </source>
</evidence>
<evidence type="ECO:0000313" key="13">
    <source>
        <dbReference type="Proteomes" id="UP001549097"/>
    </source>
</evidence>
<keyword evidence="3 11" id="KW-0633">Potassium transport</keyword>
<evidence type="ECO:0000256" key="4">
    <source>
        <dbReference type="ARBA" id="ARBA00022692"/>
    </source>
</evidence>
<name>A0ABV2LP67_9BACL</name>
<comment type="subcellular location">
    <subcellularLocation>
        <location evidence="11">Cell membrane</location>
        <topology evidence="11">Single-pass membrane protein</topology>
    </subcellularLocation>
</comment>
<dbReference type="HAMAP" id="MF_00276">
    <property type="entry name" value="KdpC"/>
    <property type="match status" value="1"/>
</dbReference>
<comment type="function">
    <text evidence="11">Part of the high-affinity ATP-driven potassium transport (or Kdp) system, which catalyzes the hydrolysis of ATP coupled with the electrogenic transport of potassium into the cytoplasm. This subunit acts as a catalytic chaperone that increases the ATP-binding affinity of the ATP-hydrolyzing subunit KdpB by the formation of a transient KdpB/KdpC/ATP ternary complex.</text>
</comment>
<comment type="subunit">
    <text evidence="11">The system is composed of three essential subunits: KdpA, KdpB and KdpC.</text>
</comment>
<keyword evidence="1 11" id="KW-0813">Transport</keyword>
<evidence type="ECO:0000256" key="6">
    <source>
        <dbReference type="ARBA" id="ARBA00022840"/>
    </source>
</evidence>
<evidence type="ECO:0000313" key="12">
    <source>
        <dbReference type="EMBL" id="MET3729243.1"/>
    </source>
</evidence>
<dbReference type="NCBIfam" id="NF001454">
    <property type="entry name" value="PRK00315.1"/>
    <property type="match status" value="1"/>
</dbReference>
<keyword evidence="13" id="KW-1185">Reference proteome</keyword>
<evidence type="ECO:0000256" key="8">
    <source>
        <dbReference type="ARBA" id="ARBA00022989"/>
    </source>
</evidence>
<keyword evidence="9 11" id="KW-0406">Ion transport</keyword>
<evidence type="ECO:0000256" key="2">
    <source>
        <dbReference type="ARBA" id="ARBA00022475"/>
    </source>
</evidence>